<evidence type="ECO:0000313" key="2">
    <source>
        <dbReference type="Proteomes" id="UP000030663"/>
    </source>
</evidence>
<name>X0B1Y2_FUSOX</name>
<keyword evidence="2" id="KW-1185">Reference proteome</keyword>
<dbReference type="Proteomes" id="UP000030663">
    <property type="component" value="Unassembled WGS sequence"/>
</dbReference>
<gene>
    <name evidence="1" type="ORF">FOQG_19117</name>
</gene>
<sequence>MTVPRSRPVAAVNTALYPFIKMEMYGYDIVGH</sequence>
<organism evidence="1 2">
    <name type="scientific">Fusarium oxysporum f. sp. raphani 54005</name>
    <dbReference type="NCBI Taxonomy" id="1089458"/>
    <lineage>
        <taxon>Eukaryota</taxon>
        <taxon>Fungi</taxon>
        <taxon>Dikarya</taxon>
        <taxon>Ascomycota</taxon>
        <taxon>Pezizomycotina</taxon>
        <taxon>Sordariomycetes</taxon>
        <taxon>Hypocreomycetidae</taxon>
        <taxon>Hypocreales</taxon>
        <taxon>Nectriaceae</taxon>
        <taxon>Fusarium</taxon>
        <taxon>Fusarium oxysporum species complex</taxon>
    </lineage>
</organism>
<dbReference type="EMBL" id="JH658761">
    <property type="protein sequence ID" value="EXK76125.1"/>
    <property type="molecule type" value="Genomic_DNA"/>
</dbReference>
<accession>X0B1Y2</accession>
<reference evidence="1 2" key="1">
    <citation type="submission" date="2011-11" db="EMBL/GenBank/DDBJ databases">
        <title>The Genome Sequence of Fusarium oxysporum PHW815.</title>
        <authorList>
            <consortium name="The Broad Institute Genome Sequencing Platform"/>
            <person name="Ma L.-J."/>
            <person name="Gale L.R."/>
            <person name="Schwartz D.C."/>
            <person name="Zhou S."/>
            <person name="Corby-Kistler H."/>
            <person name="Young S.K."/>
            <person name="Zeng Q."/>
            <person name="Gargeya S."/>
            <person name="Fitzgerald M."/>
            <person name="Haas B."/>
            <person name="Abouelleil A."/>
            <person name="Alvarado L."/>
            <person name="Arachchi H.M."/>
            <person name="Berlin A."/>
            <person name="Brown A."/>
            <person name="Chapman S.B."/>
            <person name="Chen Z."/>
            <person name="Dunbar C."/>
            <person name="Freedman E."/>
            <person name="Gearin G."/>
            <person name="Goldberg J."/>
            <person name="Griggs A."/>
            <person name="Gujja S."/>
            <person name="Heiman D."/>
            <person name="Howarth C."/>
            <person name="Larson L."/>
            <person name="Lui A."/>
            <person name="MacDonald P.J.P."/>
            <person name="Montmayeur A."/>
            <person name="Murphy C."/>
            <person name="Neiman D."/>
            <person name="Pearson M."/>
            <person name="Priest M."/>
            <person name="Roberts A."/>
            <person name="Saif S."/>
            <person name="Shea T."/>
            <person name="Shenoy N."/>
            <person name="Sisk P."/>
            <person name="Stolte C."/>
            <person name="Sykes S."/>
            <person name="Wortman J."/>
            <person name="Nusbaum C."/>
            <person name="Birren B."/>
        </authorList>
    </citation>
    <scope>NUCLEOTIDE SEQUENCE [LARGE SCALE GENOMIC DNA]</scope>
    <source>
        <strain evidence="1 2">54005</strain>
    </source>
</reference>
<proteinExistence type="predicted"/>
<evidence type="ECO:0000313" key="1">
    <source>
        <dbReference type="EMBL" id="EXK76125.1"/>
    </source>
</evidence>
<dbReference type="AlphaFoldDB" id="X0B1Y2"/>
<dbReference type="HOGENOM" id="CLU_3392404_0_0_1"/>
<protein>
    <submittedName>
        <fullName evidence="1">Uncharacterized protein</fullName>
    </submittedName>
</protein>